<feature type="transmembrane region" description="Helical" evidence="7">
    <location>
        <begin position="359"/>
        <end position="380"/>
    </location>
</feature>
<feature type="region of interest" description="Disordered" evidence="6">
    <location>
        <begin position="447"/>
        <end position="483"/>
    </location>
</feature>
<keyword evidence="9" id="KW-1185">Reference proteome</keyword>
<keyword evidence="3" id="KW-0133">Cell shape</keyword>
<dbReference type="AlphaFoldDB" id="A0A7M3SUA0"/>
<reference evidence="9" key="1">
    <citation type="submission" date="2019-06" db="EMBL/GenBank/DDBJ databases">
        <title>Gordonia isolated from sludge of a wastewater treatment plant.</title>
        <authorList>
            <person name="Tamura T."/>
            <person name="Aoyama K."/>
            <person name="Kang Y."/>
            <person name="Saito S."/>
            <person name="Akiyama N."/>
            <person name="Yazawa K."/>
            <person name="Gonoi T."/>
            <person name="Mikami Y."/>
        </authorList>
    </citation>
    <scope>NUCLEOTIDE SEQUENCE [LARGE SCALE GENOMIC DNA]</scope>
    <source>
        <strain evidence="9">NBRC 107697</strain>
    </source>
</reference>
<dbReference type="EMBL" id="BJOU01000001">
    <property type="protein sequence ID" value="GED96224.1"/>
    <property type="molecule type" value="Genomic_DNA"/>
</dbReference>
<keyword evidence="4 7" id="KW-1133">Transmembrane helix</keyword>
<feature type="transmembrane region" description="Helical" evidence="7">
    <location>
        <begin position="182"/>
        <end position="208"/>
    </location>
</feature>
<evidence type="ECO:0000256" key="5">
    <source>
        <dbReference type="ARBA" id="ARBA00023136"/>
    </source>
</evidence>
<keyword evidence="5 7" id="KW-0472">Membrane</keyword>
<dbReference type="GO" id="GO:0005886">
    <property type="term" value="C:plasma membrane"/>
    <property type="evidence" value="ECO:0007669"/>
    <property type="project" value="TreeGrafter"/>
</dbReference>
<keyword evidence="8" id="KW-0131">Cell cycle</keyword>
<feature type="transmembrane region" description="Helical" evidence="7">
    <location>
        <begin position="254"/>
        <end position="270"/>
    </location>
</feature>
<dbReference type="GO" id="GO:0032153">
    <property type="term" value="C:cell division site"/>
    <property type="evidence" value="ECO:0007669"/>
    <property type="project" value="TreeGrafter"/>
</dbReference>
<accession>A0A7M3SUA0</accession>
<feature type="transmembrane region" description="Helical" evidence="7">
    <location>
        <begin position="229"/>
        <end position="248"/>
    </location>
</feature>
<organism evidence="8 9">
    <name type="scientific">Gordonia crocea</name>
    <dbReference type="NCBI Taxonomy" id="589162"/>
    <lineage>
        <taxon>Bacteria</taxon>
        <taxon>Bacillati</taxon>
        <taxon>Actinomycetota</taxon>
        <taxon>Actinomycetes</taxon>
        <taxon>Mycobacteriales</taxon>
        <taxon>Gordoniaceae</taxon>
        <taxon>Gordonia</taxon>
    </lineage>
</organism>
<sequence>MSAPTVSPSTASTDKPKNRARRTELTLIGFAVGLVAVALLIVETAQSQPIGWDLVKYLAAYVALYAVAHLAVRFFAPHADPLFLPIVAILNGLGLVLIHRLDLGAARPGESVDGQAEIRNNADQQVWWTLIGIIVFVLVLALIRDHRTIARYAYTLGLGGLVFLVIPILLPNSRVYGSKNWIVTPFFSIQPGEFAKIALILFTAAVLVGKRDLFTTAGRRIGRFDVPRARDLGPLLLAWAVAILIFILQKDLGAPLLIYMTILIMLYVATDKIGWVVIGLPLFLAGAVVAYLLFTHLQTRVQIWIDPFADPTGDGLQIVQSMFGLATGGLFGTGLGSGRPNIVPFANTDFIIATIGEELGLVGLAAVLCLYLVLVIVPLPRAGNAGAAHRGHRPRQLRQTRRDRAGRHRRGPAVRRGRRRHETHPADRVDHALHFLRRVVAVGELHPGRAAHPDLQRRARAPTAPDPRPGADRHPDQRDPHRG</sequence>
<name>A0A7M3SUA0_9ACTN</name>
<feature type="transmembrane region" description="Helical" evidence="7">
    <location>
        <begin position="152"/>
        <end position="170"/>
    </location>
</feature>
<dbReference type="Proteomes" id="UP000444980">
    <property type="component" value="Unassembled WGS sequence"/>
</dbReference>
<comment type="caution">
    <text evidence="8">The sequence shown here is derived from an EMBL/GenBank/DDBJ whole genome shotgun (WGS) entry which is preliminary data.</text>
</comment>
<feature type="region of interest" description="Disordered" evidence="6">
    <location>
        <begin position="384"/>
        <end position="429"/>
    </location>
</feature>
<keyword evidence="2 7" id="KW-0812">Transmembrane</keyword>
<feature type="transmembrane region" description="Helical" evidence="7">
    <location>
        <begin position="82"/>
        <end position="101"/>
    </location>
</feature>
<dbReference type="InterPro" id="IPR001182">
    <property type="entry name" value="FtsW/RodA"/>
</dbReference>
<evidence type="ECO:0000256" key="6">
    <source>
        <dbReference type="SAM" id="MobiDB-lite"/>
    </source>
</evidence>
<evidence type="ECO:0000313" key="8">
    <source>
        <dbReference type="EMBL" id="GED96224.1"/>
    </source>
</evidence>
<feature type="compositionally biased region" description="Basic and acidic residues" evidence="6">
    <location>
        <begin position="469"/>
        <end position="483"/>
    </location>
</feature>
<protein>
    <submittedName>
        <fullName evidence="8">Cell division protein FtsW</fullName>
    </submittedName>
</protein>
<dbReference type="PANTHER" id="PTHR30474">
    <property type="entry name" value="CELL CYCLE PROTEIN"/>
    <property type="match status" value="1"/>
</dbReference>
<comment type="subcellular location">
    <subcellularLocation>
        <location evidence="1">Membrane</location>
        <topology evidence="1">Multi-pass membrane protein</topology>
    </subcellularLocation>
</comment>
<dbReference type="Pfam" id="PF01098">
    <property type="entry name" value="FTSW_RODA_SPOVE"/>
    <property type="match status" value="1"/>
</dbReference>
<dbReference type="GO" id="GO:0008360">
    <property type="term" value="P:regulation of cell shape"/>
    <property type="evidence" value="ECO:0007669"/>
    <property type="project" value="UniProtKB-KW"/>
</dbReference>
<gene>
    <name evidence="8" type="ORF">nbrc107697_02630</name>
</gene>
<feature type="transmembrane region" description="Helical" evidence="7">
    <location>
        <begin position="275"/>
        <end position="294"/>
    </location>
</feature>
<evidence type="ECO:0000313" key="9">
    <source>
        <dbReference type="Proteomes" id="UP000444980"/>
    </source>
</evidence>
<dbReference type="PANTHER" id="PTHR30474:SF3">
    <property type="entry name" value="PEPTIDOGLYCAN GLYCOSYLTRANSFERASE RODA"/>
    <property type="match status" value="1"/>
</dbReference>
<evidence type="ECO:0000256" key="4">
    <source>
        <dbReference type="ARBA" id="ARBA00022989"/>
    </source>
</evidence>
<evidence type="ECO:0000256" key="7">
    <source>
        <dbReference type="SAM" id="Phobius"/>
    </source>
</evidence>
<feature type="transmembrane region" description="Helical" evidence="7">
    <location>
        <begin position="126"/>
        <end position="143"/>
    </location>
</feature>
<proteinExistence type="predicted"/>
<dbReference type="GO" id="GO:0051301">
    <property type="term" value="P:cell division"/>
    <property type="evidence" value="ECO:0007669"/>
    <property type="project" value="UniProtKB-KW"/>
</dbReference>
<feature type="transmembrane region" description="Helical" evidence="7">
    <location>
        <begin position="25"/>
        <end position="42"/>
    </location>
</feature>
<feature type="transmembrane region" description="Helical" evidence="7">
    <location>
        <begin position="54"/>
        <end position="75"/>
    </location>
</feature>
<feature type="compositionally biased region" description="Basic residues" evidence="6">
    <location>
        <begin position="389"/>
        <end position="422"/>
    </location>
</feature>
<evidence type="ECO:0000256" key="1">
    <source>
        <dbReference type="ARBA" id="ARBA00004141"/>
    </source>
</evidence>
<keyword evidence="8" id="KW-0132">Cell division</keyword>
<dbReference type="GO" id="GO:0015648">
    <property type="term" value="F:lipid-linked peptidoglycan transporter activity"/>
    <property type="evidence" value="ECO:0007669"/>
    <property type="project" value="TreeGrafter"/>
</dbReference>
<evidence type="ECO:0000256" key="3">
    <source>
        <dbReference type="ARBA" id="ARBA00022960"/>
    </source>
</evidence>
<evidence type="ECO:0000256" key="2">
    <source>
        <dbReference type="ARBA" id="ARBA00022692"/>
    </source>
</evidence>